<gene>
    <name evidence="2" type="ORF">E4099_26355</name>
</gene>
<proteinExistence type="predicted"/>
<keyword evidence="3" id="KW-1185">Reference proteome</keyword>
<feature type="region of interest" description="Disordered" evidence="1">
    <location>
        <begin position="236"/>
        <end position="265"/>
    </location>
</feature>
<protein>
    <recommendedName>
        <fullName evidence="4">Lipoprotein</fullName>
    </recommendedName>
</protein>
<dbReference type="Proteomes" id="UP000297948">
    <property type="component" value="Unassembled WGS sequence"/>
</dbReference>
<dbReference type="OrthoDB" id="4350224at2"/>
<accession>A0A4Z0GE48</accession>
<dbReference type="PROSITE" id="PS51257">
    <property type="entry name" value="PROKAR_LIPOPROTEIN"/>
    <property type="match status" value="1"/>
</dbReference>
<name>A0A4Z0GE48_9ACTN</name>
<feature type="region of interest" description="Disordered" evidence="1">
    <location>
        <begin position="23"/>
        <end position="46"/>
    </location>
</feature>
<feature type="compositionally biased region" description="Basic and acidic residues" evidence="1">
    <location>
        <begin position="25"/>
        <end position="40"/>
    </location>
</feature>
<comment type="caution">
    <text evidence="2">The sequence shown here is derived from an EMBL/GenBank/DDBJ whole genome shotgun (WGS) entry which is preliminary data.</text>
</comment>
<evidence type="ECO:0000313" key="3">
    <source>
        <dbReference type="Proteomes" id="UP000297948"/>
    </source>
</evidence>
<reference evidence="2 3" key="1">
    <citation type="submission" date="2019-03" db="EMBL/GenBank/DDBJ databases">
        <authorList>
            <person name="Gonzalez-Pimentel J.L."/>
        </authorList>
    </citation>
    <scope>NUCLEOTIDE SEQUENCE [LARGE SCALE GENOMIC DNA]</scope>
    <source>
        <strain evidence="2 3">JCM 31289</strain>
    </source>
</reference>
<evidence type="ECO:0008006" key="4">
    <source>
        <dbReference type="Google" id="ProtNLM"/>
    </source>
</evidence>
<dbReference type="RefSeq" id="WP_135341622.1">
    <property type="nucleotide sequence ID" value="NZ_JBHLTX010000045.1"/>
</dbReference>
<sequence>MNKKYGVWAVAACAALAMGVSGCGKDSDDKADKGGDKTAEKPVATSGVEKLSAQEIAEKAKTELVNAKSMRLKADGTDGGKPMTMDLAFDSTGSCRGSMSMGDAGSFELIKLADKVWMKPDDAFYKSQIAPGEGGAEAAKLFKGKWLHGSTSDPMLKSMSEVCDLKGMQAKMAEDTKKSTFTKGAPETQNGQQVIPLKGKDSDGQPETMYVAITGKPYPVKVVSSGKDGGTMVLSDYDKPIAKDTPTAGETIDVSKLQEELGGGA</sequence>
<dbReference type="Gene3D" id="2.50.20.20">
    <property type="match status" value="1"/>
</dbReference>
<dbReference type="EMBL" id="SRID01000352">
    <property type="protein sequence ID" value="TGA93815.1"/>
    <property type="molecule type" value="Genomic_DNA"/>
</dbReference>
<dbReference type="AlphaFoldDB" id="A0A4Z0GE48"/>
<evidence type="ECO:0000313" key="2">
    <source>
        <dbReference type="EMBL" id="TGA93815.1"/>
    </source>
</evidence>
<organism evidence="2 3">
    <name type="scientific">Streptomyces palmae</name>
    <dbReference type="NCBI Taxonomy" id="1701085"/>
    <lineage>
        <taxon>Bacteria</taxon>
        <taxon>Bacillati</taxon>
        <taxon>Actinomycetota</taxon>
        <taxon>Actinomycetes</taxon>
        <taxon>Kitasatosporales</taxon>
        <taxon>Streptomycetaceae</taxon>
        <taxon>Streptomyces</taxon>
    </lineage>
</organism>
<evidence type="ECO:0000256" key="1">
    <source>
        <dbReference type="SAM" id="MobiDB-lite"/>
    </source>
</evidence>